<evidence type="ECO:0000256" key="6">
    <source>
        <dbReference type="ARBA" id="ARBA00022884"/>
    </source>
</evidence>
<gene>
    <name evidence="12" type="ORF">GHT06_004099</name>
</gene>
<dbReference type="PROSITE" id="PS51689">
    <property type="entry name" value="SAM_RNA_A_N6_MT"/>
    <property type="match status" value="1"/>
</dbReference>
<feature type="domain" description="Ribosomal RNA adenine methylase transferase N-terminal" evidence="11">
    <location>
        <begin position="20"/>
        <end position="190"/>
    </location>
</feature>
<feature type="binding site" evidence="9">
    <location>
        <position position="13"/>
    </location>
    <ligand>
        <name>S-adenosyl-L-methionine</name>
        <dbReference type="ChEBI" id="CHEBI:59789"/>
    </ligand>
</feature>
<dbReference type="Gene3D" id="1.10.8.100">
    <property type="entry name" value="Ribosomal RNA adenine dimethylase-like, domain 2"/>
    <property type="match status" value="1"/>
</dbReference>
<evidence type="ECO:0000256" key="8">
    <source>
        <dbReference type="ARBA" id="ARBA00046134"/>
    </source>
</evidence>
<keyword evidence="2 10" id="KW-0698">rRNA processing</keyword>
<proteinExistence type="inferred from homology"/>
<dbReference type="Pfam" id="PF00398">
    <property type="entry name" value="RrnaAD"/>
    <property type="match status" value="1"/>
</dbReference>
<keyword evidence="6 9" id="KW-0694">RNA-binding</keyword>
<keyword evidence="5 9" id="KW-0949">S-adenosyl-L-methionine</keyword>
<feature type="binding site" evidence="9">
    <location>
        <position position="41"/>
    </location>
    <ligand>
        <name>S-adenosyl-L-methionine</name>
        <dbReference type="ChEBI" id="CHEBI:59789"/>
    </ligand>
</feature>
<evidence type="ECO:0000256" key="4">
    <source>
        <dbReference type="ARBA" id="ARBA00022679"/>
    </source>
</evidence>
<protein>
    <recommendedName>
        <fullName evidence="10">rRNA adenine N(6)-methyltransferase</fullName>
        <ecNumber evidence="10">2.1.1.-</ecNumber>
    </recommendedName>
</protein>
<dbReference type="InterPro" id="IPR011530">
    <property type="entry name" value="rRNA_adenine_dimethylase"/>
</dbReference>
<feature type="binding site" evidence="9">
    <location>
        <position position="15"/>
    </location>
    <ligand>
        <name>S-adenosyl-L-methionine</name>
        <dbReference type="ChEBI" id="CHEBI:59789"/>
    </ligand>
</feature>
<evidence type="ECO:0000256" key="5">
    <source>
        <dbReference type="ARBA" id="ARBA00022691"/>
    </source>
</evidence>
<dbReference type="InterPro" id="IPR023165">
    <property type="entry name" value="rRNA_Ade_diMease-like_C"/>
</dbReference>
<dbReference type="FunFam" id="1.10.8.100:FF:000001">
    <property type="entry name" value="Ribosomal RNA small subunit methyltransferase A"/>
    <property type="match status" value="1"/>
</dbReference>
<evidence type="ECO:0000256" key="10">
    <source>
        <dbReference type="RuleBase" id="RU362106"/>
    </source>
</evidence>
<dbReference type="EC" id="2.1.1.-" evidence="10"/>
<comment type="subunit">
    <text evidence="7">Part of the small subunit (SSU) processome, composed of more than 70 proteins and the RNA chaperone small nucleolar RNA (snoRNA) U3.</text>
</comment>
<organism evidence="12 13">
    <name type="scientific">Daphnia sinensis</name>
    <dbReference type="NCBI Taxonomy" id="1820382"/>
    <lineage>
        <taxon>Eukaryota</taxon>
        <taxon>Metazoa</taxon>
        <taxon>Ecdysozoa</taxon>
        <taxon>Arthropoda</taxon>
        <taxon>Crustacea</taxon>
        <taxon>Branchiopoda</taxon>
        <taxon>Diplostraca</taxon>
        <taxon>Cladocera</taxon>
        <taxon>Anomopoda</taxon>
        <taxon>Daphniidae</taxon>
        <taxon>Daphnia</taxon>
        <taxon>Daphnia similis group</taxon>
    </lineage>
</organism>
<dbReference type="CDD" id="cd02440">
    <property type="entry name" value="AdoMet_MTases"/>
    <property type="match status" value="1"/>
</dbReference>
<dbReference type="GO" id="GO:0003723">
    <property type="term" value="F:RNA binding"/>
    <property type="evidence" value="ECO:0007669"/>
    <property type="project" value="UniProtKB-UniRule"/>
</dbReference>
<dbReference type="HAMAP" id="MF_00607">
    <property type="entry name" value="16SrRNA_methyltr_A"/>
    <property type="match status" value="1"/>
</dbReference>
<feature type="binding site" evidence="9">
    <location>
        <position position="62"/>
    </location>
    <ligand>
        <name>S-adenosyl-L-methionine</name>
        <dbReference type="ChEBI" id="CHEBI:59789"/>
    </ligand>
</feature>
<accession>A0AAD5KDT5</accession>
<evidence type="ECO:0000313" key="12">
    <source>
        <dbReference type="EMBL" id="KAI9549544.1"/>
    </source>
</evidence>
<dbReference type="PANTHER" id="PTHR11727:SF7">
    <property type="entry name" value="DIMETHYLADENOSINE TRANSFERASE-RELATED"/>
    <property type="match status" value="1"/>
</dbReference>
<comment type="caution">
    <text evidence="12">The sequence shown here is derived from an EMBL/GenBank/DDBJ whole genome shotgun (WGS) entry which is preliminary data.</text>
</comment>
<dbReference type="InterPro" id="IPR001737">
    <property type="entry name" value="KsgA/Erm"/>
</dbReference>
<dbReference type="EMBL" id="WJBH02000295">
    <property type="protein sequence ID" value="KAI9549544.1"/>
    <property type="molecule type" value="Genomic_DNA"/>
</dbReference>
<dbReference type="SUPFAM" id="SSF53335">
    <property type="entry name" value="S-adenosyl-L-methionine-dependent methyltransferases"/>
    <property type="match status" value="1"/>
</dbReference>
<dbReference type="SMART" id="SM00650">
    <property type="entry name" value="rADc"/>
    <property type="match status" value="1"/>
</dbReference>
<evidence type="ECO:0000256" key="2">
    <source>
        <dbReference type="ARBA" id="ARBA00022552"/>
    </source>
</evidence>
<keyword evidence="1" id="KW-0963">Cytoplasm</keyword>
<dbReference type="GO" id="GO:0000179">
    <property type="term" value="F:rRNA (adenine-N6,N6-)-dimethyltransferase activity"/>
    <property type="evidence" value="ECO:0007669"/>
    <property type="project" value="UniProtKB-UniRule"/>
</dbReference>
<dbReference type="PANTHER" id="PTHR11727">
    <property type="entry name" value="DIMETHYLADENOSINE TRANSFERASE"/>
    <property type="match status" value="1"/>
</dbReference>
<feature type="binding site" evidence="9">
    <location>
        <position position="86"/>
    </location>
    <ligand>
        <name>S-adenosyl-L-methionine</name>
        <dbReference type="ChEBI" id="CHEBI:59789"/>
    </ligand>
</feature>
<feature type="binding site" evidence="9">
    <location>
        <position position="105"/>
    </location>
    <ligand>
        <name>S-adenosyl-L-methionine</name>
        <dbReference type="ChEBI" id="CHEBI:59789"/>
    </ligand>
</feature>
<evidence type="ECO:0000256" key="1">
    <source>
        <dbReference type="ARBA" id="ARBA00022490"/>
    </source>
</evidence>
<dbReference type="GO" id="GO:0005829">
    <property type="term" value="C:cytosol"/>
    <property type="evidence" value="ECO:0007669"/>
    <property type="project" value="TreeGrafter"/>
</dbReference>
<dbReference type="Gene3D" id="3.40.50.150">
    <property type="entry name" value="Vaccinia Virus protein VP39"/>
    <property type="match status" value="1"/>
</dbReference>
<evidence type="ECO:0000256" key="9">
    <source>
        <dbReference type="PROSITE-ProRule" id="PRU01026"/>
    </source>
</evidence>
<comment type="function">
    <text evidence="8">Specifically dimethylates two adjacent adenosines in the loop of a conserved hairpin near the 3'-end of 18S rRNA in the 40S particle. Involved in the pre-rRNA processing steps leading to small-subunit rRNA production independently of its RNA-modifying catalytic activity. Part of the small subunit (SSU) processome, first precursor of the small eukaryotic ribosomal subunit. During the assembly of the SSU processome in the nucleolus, many ribosome biogenesis factors, an RNA chaperone and ribosomal proteins associate with the nascent pre-rRNA and work in concert to generate RNA folding, modifications, rearrangements and cleavage as well as targeted degradation of pre-ribosomal RNA by the RNA exosome.</text>
</comment>
<evidence type="ECO:0000259" key="11">
    <source>
        <dbReference type="SMART" id="SM00650"/>
    </source>
</evidence>
<keyword evidence="3 9" id="KW-0489">Methyltransferase</keyword>
<evidence type="ECO:0000313" key="13">
    <source>
        <dbReference type="Proteomes" id="UP000820818"/>
    </source>
</evidence>
<comment type="similarity">
    <text evidence="9 10">Belongs to the class I-like SAM-binding methyltransferase superfamily. rRNA adenine N(6)-methyltransferase family.</text>
</comment>
<dbReference type="NCBIfam" id="TIGR00755">
    <property type="entry name" value="ksgA"/>
    <property type="match status" value="1"/>
</dbReference>
<dbReference type="Proteomes" id="UP000820818">
    <property type="component" value="Unassembled WGS sequence"/>
</dbReference>
<dbReference type="InterPro" id="IPR029063">
    <property type="entry name" value="SAM-dependent_MTases_sf"/>
</dbReference>
<evidence type="ECO:0000256" key="7">
    <source>
        <dbReference type="ARBA" id="ARBA00035020"/>
    </source>
</evidence>
<reference evidence="12" key="1">
    <citation type="submission" date="2022-05" db="EMBL/GenBank/DDBJ databases">
        <title>A multi-omics perspective on studying reproductive biology in Daphnia sinensis.</title>
        <authorList>
            <person name="Jia J."/>
        </authorList>
    </citation>
    <scope>NUCLEOTIDE SEQUENCE</scope>
    <source>
        <strain evidence="12">WSL</strain>
    </source>
</reference>
<name>A0AAD5KDT5_9CRUS</name>
<evidence type="ECO:0000256" key="3">
    <source>
        <dbReference type="ARBA" id="ARBA00022603"/>
    </source>
</evidence>
<keyword evidence="13" id="KW-1185">Reference proteome</keyword>
<dbReference type="AlphaFoldDB" id="A0AAD5KDT5"/>
<sequence length="261" mass="29740">MEKVKAKKHLGQHFLTDLNIAEQIALAVKGHGGAKQVLEIGPGMGVLTDYLLREPLDLYLIDIDKESIVYLHKKYPQLGEKIIEGDFLKLDLRKTFESNYAIIGNFPYNISSQILFKVLEQKDKVTEVVCMLQKEVAKRIASPKGNKDYGILSVLLQAFYDIEYLFTVPPEVFDPPPKVNSGVIRLTRNQTEKLDCSERLFFQVVKAGFGNRRKTLRNSLKSFQLPEDLKVNPMLDKRAEQLDVADFVFLTQQIEASRGNH</sequence>
<dbReference type="InterPro" id="IPR020598">
    <property type="entry name" value="rRNA_Ade_methylase_Trfase_N"/>
</dbReference>
<keyword evidence="4 9" id="KW-0808">Transferase</keyword>